<dbReference type="InterPro" id="IPR036397">
    <property type="entry name" value="RNaseH_sf"/>
</dbReference>
<dbReference type="SUPFAM" id="SSF53098">
    <property type="entry name" value="Ribonuclease H-like"/>
    <property type="match status" value="1"/>
</dbReference>
<proteinExistence type="predicted"/>
<reference evidence="2 3" key="1">
    <citation type="journal article" date="2021" name="Comput. Struct. Biotechnol. J.">
        <title>De novo genome assembly of the potent medicinal plant Rehmannia glutinosa using nanopore technology.</title>
        <authorList>
            <person name="Ma L."/>
            <person name="Dong C."/>
            <person name="Song C."/>
            <person name="Wang X."/>
            <person name="Zheng X."/>
            <person name="Niu Y."/>
            <person name="Chen S."/>
            <person name="Feng W."/>
        </authorList>
    </citation>
    <scope>NUCLEOTIDE SEQUENCE [LARGE SCALE GENOMIC DNA]</scope>
    <source>
        <strain evidence="2">DH-2019</strain>
    </source>
</reference>
<keyword evidence="3" id="KW-1185">Reference proteome</keyword>
<organism evidence="2 3">
    <name type="scientific">Rehmannia glutinosa</name>
    <name type="common">Chinese foxglove</name>
    <dbReference type="NCBI Taxonomy" id="99300"/>
    <lineage>
        <taxon>Eukaryota</taxon>
        <taxon>Viridiplantae</taxon>
        <taxon>Streptophyta</taxon>
        <taxon>Embryophyta</taxon>
        <taxon>Tracheophyta</taxon>
        <taxon>Spermatophyta</taxon>
        <taxon>Magnoliopsida</taxon>
        <taxon>eudicotyledons</taxon>
        <taxon>Gunneridae</taxon>
        <taxon>Pentapetalae</taxon>
        <taxon>asterids</taxon>
        <taxon>lamiids</taxon>
        <taxon>Lamiales</taxon>
        <taxon>Orobanchaceae</taxon>
        <taxon>Rehmannieae</taxon>
        <taxon>Rehmannia</taxon>
    </lineage>
</organism>
<dbReference type="InterPro" id="IPR052929">
    <property type="entry name" value="RNase_H-like_EbsB-rel"/>
</dbReference>
<evidence type="ECO:0000313" key="3">
    <source>
        <dbReference type="Proteomes" id="UP001318860"/>
    </source>
</evidence>
<comment type="caution">
    <text evidence="2">The sequence shown here is derived from an EMBL/GenBank/DDBJ whole genome shotgun (WGS) entry which is preliminary data.</text>
</comment>
<protein>
    <recommendedName>
        <fullName evidence="1">RNase H type-1 domain-containing protein</fullName>
    </recommendedName>
</protein>
<feature type="domain" description="RNase H type-1" evidence="1">
    <location>
        <begin position="25"/>
        <end position="137"/>
    </location>
</feature>
<dbReference type="PANTHER" id="PTHR47074:SF11">
    <property type="entry name" value="REVERSE TRANSCRIPTASE-LIKE PROTEIN"/>
    <property type="match status" value="1"/>
</dbReference>
<name>A0ABR0UI79_REHGL</name>
<dbReference type="CDD" id="cd06222">
    <property type="entry name" value="RNase_H_like"/>
    <property type="match status" value="1"/>
</dbReference>
<dbReference type="PANTHER" id="PTHR47074">
    <property type="entry name" value="BNAC02G40300D PROTEIN"/>
    <property type="match status" value="1"/>
</dbReference>
<evidence type="ECO:0000313" key="2">
    <source>
        <dbReference type="EMBL" id="KAK6122303.1"/>
    </source>
</evidence>
<dbReference type="EMBL" id="JABTTQ020002724">
    <property type="protein sequence ID" value="KAK6122303.1"/>
    <property type="molecule type" value="Genomic_DNA"/>
</dbReference>
<dbReference type="InterPro" id="IPR044730">
    <property type="entry name" value="RNase_H-like_dom_plant"/>
</dbReference>
<dbReference type="InterPro" id="IPR002156">
    <property type="entry name" value="RNaseH_domain"/>
</dbReference>
<dbReference type="Gene3D" id="3.30.420.10">
    <property type="entry name" value="Ribonuclease H-like superfamily/Ribonuclease H"/>
    <property type="match status" value="1"/>
</dbReference>
<sequence>MTDRWTKPIMGCIKLNTDASIIPGTGMGIGAVLRDSEGHIVTSLTRFYPEEMAIEVAEAIACREGVYLARNLGIQNLIAEMDSLIIFNKIREHSTDLSYVGNVVADILDVSSSFVCFEPSYVRRCGNSVAHLLARHAFSFSHSDPTIGNVPEHVIRAANVQNCDLSHREQCFILQVAKKKKAQLAVERPLVYRPVA</sequence>
<evidence type="ECO:0000259" key="1">
    <source>
        <dbReference type="Pfam" id="PF13456"/>
    </source>
</evidence>
<dbReference type="Pfam" id="PF13456">
    <property type="entry name" value="RVT_3"/>
    <property type="match status" value="1"/>
</dbReference>
<accession>A0ABR0UI79</accession>
<dbReference type="InterPro" id="IPR012337">
    <property type="entry name" value="RNaseH-like_sf"/>
</dbReference>
<dbReference type="Proteomes" id="UP001318860">
    <property type="component" value="Unassembled WGS sequence"/>
</dbReference>
<gene>
    <name evidence="2" type="ORF">DH2020_043923</name>
</gene>